<sequence>MEIDAEKLDTGFRHIRIGPIGLTRWTKESIVESLVWGKPKPRLRGRGTFTIWSIGIAGYNIAITKTRTR</sequence>
<protein>
    <submittedName>
        <fullName evidence="1">Uncharacterized protein</fullName>
    </submittedName>
</protein>
<reference evidence="1" key="1">
    <citation type="journal article" date="2014" name="Front. Microbiol.">
        <title>High frequency of phylogenetically diverse reductive dehalogenase-homologous genes in deep subseafloor sedimentary metagenomes.</title>
        <authorList>
            <person name="Kawai M."/>
            <person name="Futagami T."/>
            <person name="Toyoda A."/>
            <person name="Takaki Y."/>
            <person name="Nishi S."/>
            <person name="Hori S."/>
            <person name="Arai W."/>
            <person name="Tsubouchi T."/>
            <person name="Morono Y."/>
            <person name="Uchiyama I."/>
            <person name="Ito T."/>
            <person name="Fujiyama A."/>
            <person name="Inagaki F."/>
            <person name="Takami H."/>
        </authorList>
    </citation>
    <scope>NUCLEOTIDE SEQUENCE</scope>
    <source>
        <strain evidence="1">Expedition CK06-06</strain>
    </source>
</reference>
<comment type="caution">
    <text evidence="1">The sequence shown here is derived from an EMBL/GenBank/DDBJ whole genome shotgun (WGS) entry which is preliminary data.</text>
</comment>
<organism evidence="1">
    <name type="scientific">marine sediment metagenome</name>
    <dbReference type="NCBI Taxonomy" id="412755"/>
    <lineage>
        <taxon>unclassified sequences</taxon>
        <taxon>metagenomes</taxon>
        <taxon>ecological metagenomes</taxon>
    </lineage>
</organism>
<accession>X0Z0L0</accession>
<name>X0Z0L0_9ZZZZ</name>
<gene>
    <name evidence="1" type="ORF">S01H4_16189</name>
</gene>
<dbReference type="AlphaFoldDB" id="X0Z0L0"/>
<evidence type="ECO:0000313" key="1">
    <source>
        <dbReference type="EMBL" id="GAG54023.1"/>
    </source>
</evidence>
<proteinExistence type="predicted"/>
<dbReference type="EMBL" id="BART01007093">
    <property type="protein sequence ID" value="GAG54023.1"/>
    <property type="molecule type" value="Genomic_DNA"/>
</dbReference>